<gene>
    <name evidence="2" type="ORF">EJB05_28054</name>
</gene>
<feature type="region of interest" description="Disordered" evidence="1">
    <location>
        <begin position="86"/>
        <end position="125"/>
    </location>
</feature>
<reference evidence="2 3" key="1">
    <citation type="journal article" date="2019" name="Sci. Rep.">
        <title>A high-quality genome of Eragrostis curvula grass provides insights into Poaceae evolution and supports new strategies to enhance forage quality.</title>
        <authorList>
            <person name="Carballo J."/>
            <person name="Santos B.A.C.M."/>
            <person name="Zappacosta D."/>
            <person name="Garbus I."/>
            <person name="Selva J.P."/>
            <person name="Gallo C.A."/>
            <person name="Diaz A."/>
            <person name="Albertini E."/>
            <person name="Caccamo M."/>
            <person name="Echenique V."/>
        </authorList>
    </citation>
    <scope>NUCLEOTIDE SEQUENCE [LARGE SCALE GENOMIC DNA]</scope>
    <source>
        <strain evidence="3">cv. Victoria</strain>
        <tissue evidence="2">Leaf</tissue>
    </source>
</reference>
<dbReference type="EMBL" id="RWGY01000013">
    <property type="protein sequence ID" value="TVU25554.1"/>
    <property type="molecule type" value="Genomic_DNA"/>
</dbReference>
<dbReference type="Proteomes" id="UP000324897">
    <property type="component" value="Chromosome 2"/>
</dbReference>
<sequence>MPAAQPSSRLAAAPLPHRAPPPRQKGAPVPPLAPTHHQFQAPSTKLDIDRKFHHSRRMSTSDAIVDSSLHGTDAGLEGLEIVTEEPGADVSVTESANHQPQGKPRRKEDSSFKSPAIKLQKIEQR</sequence>
<keyword evidence="3" id="KW-1185">Reference proteome</keyword>
<accession>A0A5J9UQ79</accession>
<protein>
    <submittedName>
        <fullName evidence="2">Uncharacterized protein</fullName>
    </submittedName>
</protein>
<organism evidence="2 3">
    <name type="scientific">Eragrostis curvula</name>
    <name type="common">weeping love grass</name>
    <dbReference type="NCBI Taxonomy" id="38414"/>
    <lineage>
        <taxon>Eukaryota</taxon>
        <taxon>Viridiplantae</taxon>
        <taxon>Streptophyta</taxon>
        <taxon>Embryophyta</taxon>
        <taxon>Tracheophyta</taxon>
        <taxon>Spermatophyta</taxon>
        <taxon>Magnoliopsida</taxon>
        <taxon>Liliopsida</taxon>
        <taxon>Poales</taxon>
        <taxon>Poaceae</taxon>
        <taxon>PACMAD clade</taxon>
        <taxon>Chloridoideae</taxon>
        <taxon>Eragrostideae</taxon>
        <taxon>Eragrostidinae</taxon>
        <taxon>Eragrostis</taxon>
    </lineage>
</organism>
<dbReference type="Gramene" id="TVU25554">
    <property type="protein sequence ID" value="TVU25554"/>
    <property type="gene ID" value="EJB05_28054"/>
</dbReference>
<feature type="non-terminal residue" evidence="2">
    <location>
        <position position="125"/>
    </location>
</feature>
<dbReference type="OrthoDB" id="10007170at2759"/>
<proteinExistence type="predicted"/>
<feature type="region of interest" description="Disordered" evidence="1">
    <location>
        <begin position="1"/>
        <end position="45"/>
    </location>
</feature>
<feature type="compositionally biased region" description="Pro residues" evidence="1">
    <location>
        <begin position="17"/>
        <end position="33"/>
    </location>
</feature>
<evidence type="ECO:0000313" key="2">
    <source>
        <dbReference type="EMBL" id="TVU25554.1"/>
    </source>
</evidence>
<name>A0A5J9UQ79_9POAL</name>
<evidence type="ECO:0000313" key="3">
    <source>
        <dbReference type="Proteomes" id="UP000324897"/>
    </source>
</evidence>
<dbReference type="AlphaFoldDB" id="A0A5J9UQ79"/>
<comment type="caution">
    <text evidence="2">The sequence shown here is derived from an EMBL/GenBank/DDBJ whole genome shotgun (WGS) entry which is preliminary data.</text>
</comment>
<evidence type="ECO:0000256" key="1">
    <source>
        <dbReference type="SAM" id="MobiDB-lite"/>
    </source>
</evidence>